<dbReference type="Pfam" id="PF02302">
    <property type="entry name" value="PTS_IIB"/>
    <property type="match status" value="1"/>
</dbReference>
<keyword evidence="4" id="KW-0804">Transcription</keyword>
<dbReference type="Proteomes" id="UP000198948">
    <property type="component" value="Unassembled WGS sequence"/>
</dbReference>
<evidence type="ECO:0000259" key="5">
    <source>
        <dbReference type="PROSITE" id="PS51094"/>
    </source>
</evidence>
<accession>A0A1H9TQI7</accession>
<reference evidence="8 9" key="1">
    <citation type="submission" date="2016-10" db="EMBL/GenBank/DDBJ databases">
        <authorList>
            <person name="de Groot N.N."/>
        </authorList>
    </citation>
    <scope>NUCLEOTIDE SEQUENCE [LARGE SCALE GENOMIC DNA]</scope>
    <source>
        <strain evidence="8 9">DSM 13760</strain>
    </source>
</reference>
<keyword evidence="1" id="KW-0808">Transferase</keyword>
<feature type="domain" description="PTS EIIB type-2" evidence="6">
    <location>
        <begin position="413"/>
        <end position="502"/>
    </location>
</feature>
<sequence length="660" mass="76827">MREIEITKRQFQLIRLLINNSEAHPVRYYSDKLNVSSRTIHHDLNHIEILLKDTSLILERKPRVGISIKGHADEKFKLLNQLTQSQTEVNNIPKERQFIILKKLLIEEETLSYQQLSELFMVSKSSISSDFDEIQKMLSSSKTVQLVSNSCGTFVEGNEEEWQKGLIQLNESYAKYKSASASGLERFMMCMKQLYDEKIVTTSFQLIKELGHKQKNPLADYYLINLLNVLIVLTYRAMQQKHHQMSNQNFIYKEVMNLKLYFISKKLLDDLSQQITVYFSEEDRMYFNQYIVANGVQSYVDQQEVVTSEFSKIVQQLIEKMSDSIKIDLSQDVYLYENLLAHFVPMLYRLKTQIVVKNPLLKSIKEEYSVMFSVTWFVMSMLEELYEIELTEDEVGFMMVHFQAALERNARSKKVLIICPTGIGTSELIANRIRRFLPALDIIEVVSLDKLYQNNIDEVDFIITTVPIKKLNRPIIHVSPLMSDVDIRNVSKFYTDVFLKDASIEDAEQEIDFPVLKKWIDERYIYTNQNFASKEEVFDFMTEKLVTDQIVEQEFRESLMQRELMGGTALNSGVAIPHGNPKNLKETKIFLLTNTTAIKWGEKFVHSIVMLCISEKDLKDVRDILNDIYQIVRTKDSVKRYLTGKTKNQLLEMVGGSAID</sequence>
<dbReference type="SUPFAM" id="SSF52794">
    <property type="entry name" value="PTS system IIB component-like"/>
    <property type="match status" value="1"/>
</dbReference>
<dbReference type="PANTHER" id="PTHR30185">
    <property type="entry name" value="CRYPTIC BETA-GLUCOSIDE BGL OPERON ANTITERMINATOR"/>
    <property type="match status" value="1"/>
</dbReference>
<name>A0A1H9TQI7_9LACT</name>
<keyword evidence="3" id="KW-0805">Transcription regulation</keyword>
<proteinExistence type="predicted"/>
<dbReference type="Gene3D" id="3.40.930.10">
    <property type="entry name" value="Mannitol-specific EII, Chain A"/>
    <property type="match status" value="1"/>
</dbReference>
<evidence type="ECO:0000256" key="4">
    <source>
        <dbReference type="ARBA" id="ARBA00023163"/>
    </source>
</evidence>
<dbReference type="Gene3D" id="3.40.50.2300">
    <property type="match status" value="1"/>
</dbReference>
<dbReference type="InterPro" id="IPR011608">
    <property type="entry name" value="PRD"/>
</dbReference>
<dbReference type="InterPro" id="IPR050661">
    <property type="entry name" value="BglG_antiterminators"/>
</dbReference>
<dbReference type="GO" id="GO:0009401">
    <property type="term" value="P:phosphoenolpyruvate-dependent sugar phosphotransferase system"/>
    <property type="evidence" value="ECO:0007669"/>
    <property type="project" value="InterPro"/>
</dbReference>
<dbReference type="InterPro" id="IPR002178">
    <property type="entry name" value="PTS_EIIA_type-2_dom"/>
</dbReference>
<feature type="domain" description="PTS EIIA type-2" evidence="5">
    <location>
        <begin position="518"/>
        <end position="657"/>
    </location>
</feature>
<evidence type="ECO:0000313" key="8">
    <source>
        <dbReference type="EMBL" id="SER99284.1"/>
    </source>
</evidence>
<dbReference type="InterPro" id="IPR003501">
    <property type="entry name" value="PTS_EIIB_2/3"/>
</dbReference>
<dbReference type="PROSITE" id="PS51094">
    <property type="entry name" value="PTS_EIIA_TYPE_2"/>
    <property type="match status" value="1"/>
</dbReference>
<dbReference type="EMBL" id="FOHA01000015">
    <property type="protein sequence ID" value="SER99284.1"/>
    <property type="molecule type" value="Genomic_DNA"/>
</dbReference>
<dbReference type="SUPFAM" id="SSF55804">
    <property type="entry name" value="Phoshotransferase/anion transport protein"/>
    <property type="match status" value="1"/>
</dbReference>
<feature type="domain" description="PRD" evidence="7">
    <location>
        <begin position="194"/>
        <end position="301"/>
    </location>
</feature>
<feature type="domain" description="PRD" evidence="7">
    <location>
        <begin position="305"/>
        <end position="412"/>
    </location>
</feature>
<dbReference type="Pfam" id="PF00874">
    <property type="entry name" value="PRD"/>
    <property type="match status" value="1"/>
</dbReference>
<dbReference type="GO" id="GO:0008982">
    <property type="term" value="F:protein-N(PI)-phosphohistidine-sugar phosphotransferase activity"/>
    <property type="evidence" value="ECO:0007669"/>
    <property type="project" value="InterPro"/>
</dbReference>
<evidence type="ECO:0000256" key="2">
    <source>
        <dbReference type="ARBA" id="ARBA00022737"/>
    </source>
</evidence>
<evidence type="ECO:0000256" key="1">
    <source>
        <dbReference type="ARBA" id="ARBA00022679"/>
    </source>
</evidence>
<dbReference type="Gene3D" id="1.10.10.10">
    <property type="entry name" value="Winged helix-like DNA-binding domain superfamily/Winged helix DNA-binding domain"/>
    <property type="match status" value="2"/>
</dbReference>
<dbReference type="CDD" id="cd05568">
    <property type="entry name" value="PTS_IIB_bgl_like"/>
    <property type="match status" value="1"/>
</dbReference>
<dbReference type="GO" id="GO:0006355">
    <property type="term" value="P:regulation of DNA-templated transcription"/>
    <property type="evidence" value="ECO:0007669"/>
    <property type="project" value="InterPro"/>
</dbReference>
<gene>
    <name evidence="8" type="ORF">SAMN04488559_11558</name>
</gene>
<dbReference type="PANTHER" id="PTHR30185:SF18">
    <property type="entry name" value="TRANSCRIPTIONAL REGULATOR MTLR"/>
    <property type="match status" value="1"/>
</dbReference>
<dbReference type="Gene3D" id="1.10.1790.10">
    <property type="entry name" value="PRD domain"/>
    <property type="match status" value="1"/>
</dbReference>
<evidence type="ECO:0000259" key="7">
    <source>
        <dbReference type="PROSITE" id="PS51372"/>
    </source>
</evidence>
<dbReference type="InterPro" id="IPR016152">
    <property type="entry name" value="PTrfase/Anion_transptr"/>
</dbReference>
<evidence type="ECO:0000259" key="6">
    <source>
        <dbReference type="PROSITE" id="PS51099"/>
    </source>
</evidence>
<dbReference type="InterPro" id="IPR036634">
    <property type="entry name" value="PRD_sf"/>
</dbReference>
<dbReference type="SUPFAM" id="SSF63520">
    <property type="entry name" value="PTS-regulatory domain, PRD"/>
    <property type="match status" value="2"/>
</dbReference>
<dbReference type="InterPro" id="IPR036095">
    <property type="entry name" value="PTS_EIIB-like_sf"/>
</dbReference>
<evidence type="ECO:0000313" key="9">
    <source>
        <dbReference type="Proteomes" id="UP000198948"/>
    </source>
</evidence>
<dbReference type="InterPro" id="IPR013011">
    <property type="entry name" value="PTS_EIIB_2"/>
</dbReference>
<dbReference type="InterPro" id="IPR036388">
    <property type="entry name" value="WH-like_DNA-bd_sf"/>
</dbReference>
<dbReference type="RefSeq" id="WP_092653239.1">
    <property type="nucleotide sequence ID" value="NZ_FOHA01000015.1"/>
</dbReference>
<dbReference type="STRING" id="142588.SAMN04488559_11558"/>
<keyword evidence="9" id="KW-1185">Reference proteome</keyword>
<keyword evidence="2" id="KW-0677">Repeat</keyword>
<dbReference type="AlphaFoldDB" id="A0A1H9TQI7"/>
<dbReference type="Pfam" id="PF00359">
    <property type="entry name" value="PTS_EIIA_2"/>
    <property type="match status" value="1"/>
</dbReference>
<evidence type="ECO:0000256" key="3">
    <source>
        <dbReference type="ARBA" id="ARBA00023015"/>
    </source>
</evidence>
<dbReference type="PROSITE" id="PS51099">
    <property type="entry name" value="PTS_EIIB_TYPE_2"/>
    <property type="match status" value="1"/>
</dbReference>
<protein>
    <submittedName>
        <fullName evidence="8">Transcriptional antiterminator</fullName>
    </submittedName>
</protein>
<dbReference type="PROSITE" id="PS51372">
    <property type="entry name" value="PRD_2"/>
    <property type="match status" value="2"/>
</dbReference>
<organism evidence="8 9">
    <name type="scientific">Isobaculum melis</name>
    <dbReference type="NCBI Taxonomy" id="142588"/>
    <lineage>
        <taxon>Bacteria</taxon>
        <taxon>Bacillati</taxon>
        <taxon>Bacillota</taxon>
        <taxon>Bacilli</taxon>
        <taxon>Lactobacillales</taxon>
        <taxon>Carnobacteriaceae</taxon>
        <taxon>Isobaculum</taxon>
    </lineage>
</organism>